<sequence length="198" mass="21702">MSQGSNQRIGSPDSDVNTRSTDETHTPCQQIYGQPQDDINLSSEDSYYATPRCSHSIGNRGNTEVVHDFVEGTGVRPPNQAQGFYDSGSVEYQVSDPQPVDPVRLTLNRPLKDAHINKVLGNAAKAFNSSLMRAANFSSEDKSYVKGFTHEETCRNIIALWKSRQVGPLTVGGLTSWLVESGWDPNGPMIADISYNPP</sequence>
<proteinExistence type="predicted"/>
<name>A0ABP0FGF4_CLALP</name>
<feature type="compositionally biased region" description="Polar residues" evidence="1">
    <location>
        <begin position="26"/>
        <end position="42"/>
    </location>
</feature>
<dbReference type="Proteomes" id="UP001642483">
    <property type="component" value="Unassembled WGS sequence"/>
</dbReference>
<evidence type="ECO:0000313" key="3">
    <source>
        <dbReference type="Proteomes" id="UP001642483"/>
    </source>
</evidence>
<evidence type="ECO:0000256" key="1">
    <source>
        <dbReference type="SAM" id="MobiDB-lite"/>
    </source>
</evidence>
<accession>A0ABP0FGF4</accession>
<organism evidence="2 3">
    <name type="scientific">Clavelina lepadiformis</name>
    <name type="common">Light-bulb sea squirt</name>
    <name type="synonym">Ascidia lepadiformis</name>
    <dbReference type="NCBI Taxonomy" id="159417"/>
    <lineage>
        <taxon>Eukaryota</taxon>
        <taxon>Metazoa</taxon>
        <taxon>Chordata</taxon>
        <taxon>Tunicata</taxon>
        <taxon>Ascidiacea</taxon>
        <taxon>Aplousobranchia</taxon>
        <taxon>Clavelinidae</taxon>
        <taxon>Clavelina</taxon>
    </lineage>
</organism>
<dbReference type="EMBL" id="CAWYQH010000046">
    <property type="protein sequence ID" value="CAK8677569.1"/>
    <property type="molecule type" value="Genomic_DNA"/>
</dbReference>
<protein>
    <submittedName>
        <fullName evidence="2">Uncharacterized protein</fullName>
    </submittedName>
</protein>
<feature type="compositionally biased region" description="Polar residues" evidence="1">
    <location>
        <begin position="1"/>
        <end position="19"/>
    </location>
</feature>
<keyword evidence="3" id="KW-1185">Reference proteome</keyword>
<reference evidence="2 3" key="1">
    <citation type="submission" date="2024-02" db="EMBL/GenBank/DDBJ databases">
        <authorList>
            <person name="Daric V."/>
            <person name="Darras S."/>
        </authorList>
    </citation>
    <scope>NUCLEOTIDE SEQUENCE [LARGE SCALE GENOMIC DNA]</scope>
</reference>
<feature type="region of interest" description="Disordered" evidence="1">
    <location>
        <begin position="1"/>
        <end position="42"/>
    </location>
</feature>
<evidence type="ECO:0000313" key="2">
    <source>
        <dbReference type="EMBL" id="CAK8677569.1"/>
    </source>
</evidence>
<gene>
    <name evidence="2" type="ORF">CVLEPA_LOCUS6935</name>
</gene>
<comment type="caution">
    <text evidence="2">The sequence shown here is derived from an EMBL/GenBank/DDBJ whole genome shotgun (WGS) entry which is preliminary data.</text>
</comment>